<dbReference type="GO" id="GO:0005737">
    <property type="term" value="C:cytoplasm"/>
    <property type="evidence" value="ECO:0007669"/>
    <property type="project" value="TreeGrafter"/>
</dbReference>
<dbReference type="CDD" id="cd04666">
    <property type="entry name" value="NUDIX_DIPP2_like_Nudt4"/>
    <property type="match status" value="1"/>
</dbReference>
<dbReference type="AlphaFoldDB" id="A0A936YTF6"/>
<dbReference type="GO" id="GO:0034431">
    <property type="term" value="F:bis(5'-adenosyl)-hexaphosphatase activity"/>
    <property type="evidence" value="ECO:0007669"/>
    <property type="project" value="TreeGrafter"/>
</dbReference>
<dbReference type="RefSeq" id="WP_201664087.1">
    <property type="nucleotide sequence ID" value="NZ_JAEQNC010000033.1"/>
</dbReference>
<dbReference type="Pfam" id="PF00293">
    <property type="entry name" value="NUDIX"/>
    <property type="match status" value="1"/>
</dbReference>
<evidence type="ECO:0000259" key="5">
    <source>
        <dbReference type="PROSITE" id="PS51462"/>
    </source>
</evidence>
<dbReference type="SUPFAM" id="SSF55811">
    <property type="entry name" value="Nudix"/>
    <property type="match status" value="1"/>
</dbReference>
<dbReference type="PANTHER" id="PTHR12629">
    <property type="entry name" value="DIPHOSPHOINOSITOL POLYPHOSPHATE PHOSPHOHYDROLASE"/>
    <property type="match status" value="1"/>
</dbReference>
<dbReference type="PANTHER" id="PTHR12629:SF0">
    <property type="entry name" value="DIPHOSPHOINOSITOL-POLYPHOSPHATE DIPHOSPHATASE"/>
    <property type="match status" value="1"/>
</dbReference>
<dbReference type="PROSITE" id="PS51462">
    <property type="entry name" value="NUDIX"/>
    <property type="match status" value="1"/>
</dbReference>
<name>A0A936YTF6_9HYPH</name>
<dbReference type="InterPro" id="IPR047198">
    <property type="entry name" value="DDP-like_NUDIX"/>
</dbReference>
<dbReference type="Gene3D" id="3.90.79.10">
    <property type="entry name" value="Nucleoside Triphosphate Pyrophosphohydrolase"/>
    <property type="match status" value="1"/>
</dbReference>
<gene>
    <name evidence="6" type="ORF">JJB09_26445</name>
</gene>
<dbReference type="Proteomes" id="UP000633219">
    <property type="component" value="Unassembled WGS sequence"/>
</dbReference>
<keyword evidence="7" id="KW-1185">Reference proteome</keyword>
<proteinExistence type="predicted"/>
<comment type="caution">
    <text evidence="6">The sequence shown here is derived from an EMBL/GenBank/DDBJ whole genome shotgun (WGS) entry which is preliminary data.</text>
</comment>
<evidence type="ECO:0000313" key="6">
    <source>
        <dbReference type="EMBL" id="MBL0375543.1"/>
    </source>
</evidence>
<organism evidence="6 7">
    <name type="scientific">Rhizobium setariae</name>
    <dbReference type="NCBI Taxonomy" id="2801340"/>
    <lineage>
        <taxon>Bacteria</taxon>
        <taxon>Pseudomonadati</taxon>
        <taxon>Pseudomonadota</taxon>
        <taxon>Alphaproteobacteria</taxon>
        <taxon>Hyphomicrobiales</taxon>
        <taxon>Rhizobiaceae</taxon>
        <taxon>Rhizobium/Agrobacterium group</taxon>
        <taxon>Rhizobium</taxon>
    </lineage>
</organism>
<dbReference type="EMBL" id="JAEQNC010000033">
    <property type="protein sequence ID" value="MBL0375543.1"/>
    <property type="molecule type" value="Genomic_DNA"/>
</dbReference>
<protein>
    <submittedName>
        <fullName evidence="6">NUDIX hydrolase</fullName>
    </submittedName>
</protein>
<evidence type="ECO:0000256" key="4">
    <source>
        <dbReference type="ARBA" id="ARBA00022842"/>
    </source>
</evidence>
<accession>A0A936YTF6</accession>
<evidence type="ECO:0000313" key="7">
    <source>
        <dbReference type="Proteomes" id="UP000633219"/>
    </source>
</evidence>
<dbReference type="GO" id="GO:0008486">
    <property type="term" value="F:diphosphoinositol-polyphosphate diphosphatase activity"/>
    <property type="evidence" value="ECO:0007669"/>
    <property type="project" value="TreeGrafter"/>
</dbReference>
<keyword evidence="3 6" id="KW-0378">Hydrolase</keyword>
<dbReference type="GO" id="GO:0071543">
    <property type="term" value="P:diphosphoinositol polyphosphate metabolic process"/>
    <property type="evidence" value="ECO:0007669"/>
    <property type="project" value="TreeGrafter"/>
</dbReference>
<dbReference type="GO" id="GO:1901907">
    <property type="term" value="P:diadenosine pentaphosphate catabolic process"/>
    <property type="evidence" value="ECO:0007669"/>
    <property type="project" value="TreeGrafter"/>
</dbReference>
<dbReference type="InterPro" id="IPR000086">
    <property type="entry name" value="NUDIX_hydrolase_dom"/>
</dbReference>
<dbReference type="InterPro" id="IPR015797">
    <property type="entry name" value="NUDIX_hydrolase-like_dom_sf"/>
</dbReference>
<dbReference type="GO" id="GO:1901911">
    <property type="term" value="P:adenosine 5'-(hexahydrogen pentaphosphate) catabolic process"/>
    <property type="evidence" value="ECO:0007669"/>
    <property type="project" value="TreeGrafter"/>
</dbReference>
<sequence length="202" mass="22791">MPTPWNKPVARELRLKDRVDFISQILDINTVQQSAAICYRLGETGNEVLLVKSRDSGRWVLPKGNIDKHESARMAASRESMVEAGVTGQVEKEPFGFYSYLKTPDETVCMVRVFLLKATGFRKRLAEAKQRRSEWVSAVEASRRVSESELRNLLRRFARLPAYASTRREDSKPGKAISADDTAHSRRISFLNSSAASAMARK</sequence>
<evidence type="ECO:0000256" key="3">
    <source>
        <dbReference type="ARBA" id="ARBA00022801"/>
    </source>
</evidence>
<reference evidence="6" key="1">
    <citation type="submission" date="2021-01" db="EMBL/GenBank/DDBJ databases">
        <title>Rhizobium sp. strain KVB221 16S ribosomal RNA gene Genome sequencing and assembly.</title>
        <authorList>
            <person name="Kang M."/>
        </authorList>
    </citation>
    <scope>NUCLEOTIDE SEQUENCE</scope>
    <source>
        <strain evidence="6">KVB221</strain>
    </source>
</reference>
<dbReference type="GO" id="GO:0034432">
    <property type="term" value="F:bis(5'-adenosyl)-pentaphosphatase activity"/>
    <property type="evidence" value="ECO:0007669"/>
    <property type="project" value="TreeGrafter"/>
</dbReference>
<feature type="domain" description="Nudix hydrolase" evidence="5">
    <location>
        <begin position="31"/>
        <end position="158"/>
    </location>
</feature>
<dbReference type="GO" id="GO:0046872">
    <property type="term" value="F:metal ion binding"/>
    <property type="evidence" value="ECO:0007669"/>
    <property type="project" value="UniProtKB-KW"/>
</dbReference>
<dbReference type="GO" id="GO:1901909">
    <property type="term" value="P:diadenosine hexaphosphate catabolic process"/>
    <property type="evidence" value="ECO:0007669"/>
    <property type="project" value="TreeGrafter"/>
</dbReference>
<keyword evidence="2" id="KW-0479">Metal-binding</keyword>
<evidence type="ECO:0000256" key="1">
    <source>
        <dbReference type="ARBA" id="ARBA00001946"/>
    </source>
</evidence>
<evidence type="ECO:0000256" key="2">
    <source>
        <dbReference type="ARBA" id="ARBA00022723"/>
    </source>
</evidence>
<keyword evidence="4" id="KW-0460">Magnesium</keyword>
<dbReference type="GO" id="GO:0000298">
    <property type="term" value="F:endopolyphosphatase activity"/>
    <property type="evidence" value="ECO:0007669"/>
    <property type="project" value="TreeGrafter"/>
</dbReference>
<comment type="cofactor">
    <cofactor evidence="1">
        <name>Mg(2+)</name>
        <dbReference type="ChEBI" id="CHEBI:18420"/>
    </cofactor>
</comment>